<keyword evidence="3" id="KW-1185">Reference proteome</keyword>
<sequence>MKQFFFLFLIFLSSNIYSQTPEKMSYQAIVRNSTDELLVNKDVNLIILIRQGSPRGTILYSEKHNTSTNRNGLVSLQIGTGLPEIGRFSNIDWSQGPYFVENQVDILNNGNFSITGISQMLSVPYALHAKSADAFNGVISAAQIHDLPNYLDNGIDGNETMFKDWDKNYADDFSGKYEDLIGIPKIYTSMEVDSLLLSVQGGEGVVQSLQLENEKLTISGGNSVTFANWDTDVEDDFSGNYDDLENKPEMFNGNYEDLQNQPVLFSGNYEDLHNLPQIYTSAEVDSLLLSVEGGEGFAQSLNLENKDLTISGGNSVSFENWDTNAEDDFSGSYRDLSDIPNFYTAAQVDSLLLSVESGEGIVQSLHLENKELTISGGNSVSFENWDINVEDDFSGNFEDLHNLPQIYTSAEVDSLLFSVEGVEGIVQSLNLENKELSISGGNSVSFENWDTNAEDDFSGSYRDLSDIPNFYTAAKVDSLLLSVEGGEGITQSLHLENKELSISGGNFVSFENWDTNAEDDFSGSYDDLEDKPEFFSGNFEDLQNKPALFSGNFEDLINLPQLYTSAEVDSLLFSVEGGEGIAQSLHLENKELTISGGNSVSFENWDTNAEDDFSGSYDDLEDKPEFFSGNFEDLQNKPALFSGNFEDLINLPPLYTSAEVDSLLLSVEGGEGIAQSLHLENKELTISGGNSVSFENWDTNAEDDFSGNYGDLQNKPNLFSGQFNDLTNIPHLYTAEEVDDLLANLKNNASAPQELSLDKNQLSISQGNNVSFESWDTNAEDDFDGKYSSLLDAPSIYTKSEVDNLLSNKPESDKDNQFLTLNEDQLTISNGNTVAFDEWDRDVTDDFSGDYNDLRNKPEFYMSTTIVDSIKEVSNKIEITNEDAGVLFISNSPTNDTVVIPNKLKFEGQVVRFEAQNSGDIVLDAAKIILYDLNRNEVKDPHLRKGAIRQISDNAWILEGNQISIISQDTQFIDVTTDLVALIDAKKNAVGNGIEDDAPALQSAIYAGAQFKKTIYLPAGKYKINSQIQLSSSGLHIKGAGMDKTFIIYDSSYKGSGALFQSNGKSDITFEDLSISGNKKEVEAAVQINSYPNNNKRIGFERVRIFNFWGHGIMLGHGNDKSWSNDEVIIQNCKLYNIGSPSSPISFTDHDTSRFNAIHLQQDTRKLLITGNTIYNCSGDGIFGWGWSDTSDNFPAESHGDWIITGNNITRCWMGIEINGNGLPQKISIQNNIIKYPTRNYGYCLSIDSQFGHISNNTLVTNDRCAIEGTINQGSISNNIINISAFKDGGNGLAPNAKPSSSNRIAAMELYGFAVKVTGNNITLERKNPNSFTPAEFNGIKIISTTTDPSSQPTSFDGIDGNPGYWHISDNYIHGFTHKAVDATNSKIYKVYIRGNTFTSRNAVESPIQIYGYDWVVKGNIFDLTASIPKDRFHGAVRVFAGQSNNTRSIVSENTIINDVWQFLNTDKFIAFKNDFVMNNGLAYTSYPYPAMTEAQKGSIEKLHEGMMIYQKDGTKGIYLYNGQSWILQQNLLPQ</sequence>
<dbReference type="SUPFAM" id="SSF51126">
    <property type="entry name" value="Pectin lyase-like"/>
    <property type="match status" value="1"/>
</dbReference>
<comment type="caution">
    <text evidence="2">The sequence shown here is derived from an EMBL/GenBank/DDBJ whole genome shotgun (WGS) entry which is preliminary data.</text>
</comment>
<dbReference type="Gene3D" id="2.160.20.10">
    <property type="entry name" value="Single-stranded right-handed beta-helix, Pectin lyase-like"/>
    <property type="match status" value="1"/>
</dbReference>
<evidence type="ECO:0000313" key="3">
    <source>
        <dbReference type="Proteomes" id="UP001262582"/>
    </source>
</evidence>
<dbReference type="RefSeq" id="WP_311504029.1">
    <property type="nucleotide sequence ID" value="NZ_JAVRHK010000011.1"/>
</dbReference>
<protein>
    <submittedName>
        <fullName evidence="2">DUF1565 domain-containing protein</fullName>
    </submittedName>
</protein>
<dbReference type="EMBL" id="JAVRHK010000011">
    <property type="protein sequence ID" value="MDT0677685.1"/>
    <property type="molecule type" value="Genomic_DNA"/>
</dbReference>
<organism evidence="2 3">
    <name type="scientific">Autumnicola musiva</name>
    <dbReference type="NCBI Taxonomy" id="3075589"/>
    <lineage>
        <taxon>Bacteria</taxon>
        <taxon>Pseudomonadati</taxon>
        <taxon>Bacteroidota</taxon>
        <taxon>Flavobacteriia</taxon>
        <taxon>Flavobacteriales</taxon>
        <taxon>Flavobacteriaceae</taxon>
        <taxon>Autumnicola</taxon>
    </lineage>
</organism>
<dbReference type="InterPro" id="IPR012334">
    <property type="entry name" value="Pectin_lyas_fold"/>
</dbReference>
<feature type="domain" description="DUF1565" evidence="1">
    <location>
        <begin position="1150"/>
        <end position="1269"/>
    </location>
</feature>
<evidence type="ECO:0000259" key="1">
    <source>
        <dbReference type="Pfam" id="PF07602"/>
    </source>
</evidence>
<reference evidence="2 3" key="1">
    <citation type="submission" date="2023-09" db="EMBL/GenBank/DDBJ databases">
        <authorList>
            <person name="Rey-Velasco X."/>
        </authorList>
    </citation>
    <scope>NUCLEOTIDE SEQUENCE [LARGE SCALE GENOMIC DNA]</scope>
    <source>
        <strain evidence="2 3">F117</strain>
    </source>
</reference>
<proteinExistence type="predicted"/>
<evidence type="ECO:0000313" key="2">
    <source>
        <dbReference type="EMBL" id="MDT0677685.1"/>
    </source>
</evidence>
<dbReference type="InterPro" id="IPR006626">
    <property type="entry name" value="PbH1"/>
</dbReference>
<gene>
    <name evidence="2" type="ORF">RM539_13950</name>
</gene>
<dbReference type="Pfam" id="PF07602">
    <property type="entry name" value="DUF1565"/>
    <property type="match status" value="1"/>
</dbReference>
<dbReference type="SMART" id="SM00710">
    <property type="entry name" value="PbH1"/>
    <property type="match status" value="9"/>
</dbReference>
<dbReference type="InterPro" id="IPR011050">
    <property type="entry name" value="Pectin_lyase_fold/virulence"/>
</dbReference>
<accession>A0ABU3D822</accession>
<name>A0ABU3D822_9FLAO</name>
<dbReference type="InterPro" id="IPR011459">
    <property type="entry name" value="DUF1565"/>
</dbReference>
<dbReference type="Proteomes" id="UP001262582">
    <property type="component" value="Unassembled WGS sequence"/>
</dbReference>